<protein>
    <submittedName>
        <fullName evidence="1">Uncharacterized protein</fullName>
    </submittedName>
</protein>
<organism evidence="1 2">
    <name type="scientific">Cronartium quercuum f. sp. fusiforme G11</name>
    <dbReference type="NCBI Taxonomy" id="708437"/>
    <lineage>
        <taxon>Eukaryota</taxon>
        <taxon>Fungi</taxon>
        <taxon>Dikarya</taxon>
        <taxon>Basidiomycota</taxon>
        <taxon>Pucciniomycotina</taxon>
        <taxon>Pucciniomycetes</taxon>
        <taxon>Pucciniales</taxon>
        <taxon>Coleosporiaceae</taxon>
        <taxon>Cronartium</taxon>
    </lineage>
</organism>
<comment type="caution">
    <text evidence="1">The sequence shown here is derived from an EMBL/GenBank/DDBJ whole genome shotgun (WGS) entry which is preliminary data.</text>
</comment>
<dbReference type="GO" id="GO:0006890">
    <property type="term" value="P:retrograde vesicle-mediated transport, Golgi to endoplasmic reticulum"/>
    <property type="evidence" value="ECO:0007669"/>
    <property type="project" value="InterPro"/>
</dbReference>
<proteinExistence type="predicted"/>
<dbReference type="AlphaFoldDB" id="A0A9P6T7H5"/>
<dbReference type="GO" id="GO:0060628">
    <property type="term" value="P:regulation of ER to Golgi vesicle-mediated transport"/>
    <property type="evidence" value="ECO:0007669"/>
    <property type="project" value="TreeGrafter"/>
</dbReference>
<keyword evidence="2" id="KW-1185">Reference proteome</keyword>
<dbReference type="PANTHER" id="PTHR13520">
    <property type="entry name" value="RAD50-INTERACTING PROTEIN 1 RINT-1"/>
    <property type="match status" value="1"/>
</dbReference>
<dbReference type="PANTHER" id="PTHR13520:SF0">
    <property type="entry name" value="RAD50-INTERACTING PROTEIN 1"/>
    <property type="match status" value="1"/>
</dbReference>
<gene>
    <name evidence="1" type="ORF">CROQUDRAFT_662996</name>
</gene>
<dbReference type="GO" id="GO:0006888">
    <property type="term" value="P:endoplasmic reticulum to Golgi vesicle-mediated transport"/>
    <property type="evidence" value="ECO:0007669"/>
    <property type="project" value="InterPro"/>
</dbReference>
<dbReference type="Pfam" id="PF04437">
    <property type="entry name" value="RINT1_TIP1"/>
    <property type="match status" value="1"/>
</dbReference>
<evidence type="ECO:0000313" key="1">
    <source>
        <dbReference type="EMBL" id="KAG0142057.1"/>
    </source>
</evidence>
<dbReference type="GO" id="GO:0070939">
    <property type="term" value="C:Dsl1/NZR complex"/>
    <property type="evidence" value="ECO:0007669"/>
    <property type="project" value="InterPro"/>
</dbReference>
<reference evidence="1" key="1">
    <citation type="submission" date="2013-11" db="EMBL/GenBank/DDBJ databases">
        <title>Genome sequence of the fusiform rust pathogen reveals effectors for host alternation and coevolution with pine.</title>
        <authorList>
            <consortium name="DOE Joint Genome Institute"/>
            <person name="Smith K."/>
            <person name="Pendleton A."/>
            <person name="Kubisiak T."/>
            <person name="Anderson C."/>
            <person name="Salamov A."/>
            <person name="Aerts A."/>
            <person name="Riley R."/>
            <person name="Clum A."/>
            <person name="Lindquist E."/>
            <person name="Ence D."/>
            <person name="Campbell M."/>
            <person name="Kronenberg Z."/>
            <person name="Feau N."/>
            <person name="Dhillon B."/>
            <person name="Hamelin R."/>
            <person name="Burleigh J."/>
            <person name="Smith J."/>
            <person name="Yandell M."/>
            <person name="Nelson C."/>
            <person name="Grigoriev I."/>
            <person name="Davis J."/>
        </authorList>
    </citation>
    <scope>NUCLEOTIDE SEQUENCE</scope>
    <source>
        <strain evidence="1">G11</strain>
    </source>
</reference>
<name>A0A9P6T7H5_9BASI</name>
<dbReference type="Proteomes" id="UP000886653">
    <property type="component" value="Unassembled WGS sequence"/>
</dbReference>
<sequence>MTETTIDEGFLLNQIKEKLLSIHQTHHPPFNHQYKSPEHTLESNANLQQLTIQLTKYESDLQIEFESLNQKISQSQNKIKNLIQFTTNTARELKSETDTIHQAYLNSEEELIDRCQPNQLNIQLTEKLEWLKQLSQLKLWFKLLSLIQDKSKQIGSIDEFKSINEIIEELFALLKLYQNLISNNLNGLIKDQFHLFNLIQKIIIQTIQTLVNLFSKNLIEVLEEEFQWPQTIGKSIEQSPKLLKSFKDICDFQHELENLKGLIETSVTKPINHNVLWFPINGLLVIKALIKPIELRFRYHFDSNRSTNRLDKPEWYFDHIIQRLSDHQEFVRKDIQKLLNLNNYKSINAMEEFSKGLLEMVEKKLKQTIPEILNLKPILAHTIQKSLDFDQSIRDLGFLNDNKWLGTVEVILGNQSWFNCWFEAELKYFKELGDEIMNEKDNFEIEDDDMRTITKGIKTTKASIKVQDLIESISKKIIERLSKLEYKIKFLIEFQIELIKSFIIKLESVLISFENRLSLLRSIESEPGLIKLAKINISARWFDIVLENWNDELFYLELYEELKQQSNSINCSENLKILSNKLSKEIGTANDNKNDNLFENFINRFKNIQNKSEGLLSKHLISVIQFELKPYVSKRWDLEGEGEEEQEVEAISIELINPLIIYKKLLKRLLNILGKSKCIKLYKQINYEIENFLITKIIGNSDYNLLKSISFLGGKQLLFDLKFGFLNLYNEEEEEREREMMMKFKFSWKKWFEICNLLSLPKQNHHHQNDLTISKAIEICFNSDNDFKMLKDFKNQFNIHHLSFDEIKLVLKRRPECWK</sequence>
<dbReference type="InterPro" id="IPR007528">
    <property type="entry name" value="RINT1_Tip20"/>
</dbReference>
<accession>A0A9P6T7H5</accession>
<dbReference type="OrthoDB" id="407410at2759"/>
<evidence type="ECO:0000313" key="2">
    <source>
        <dbReference type="Proteomes" id="UP000886653"/>
    </source>
</evidence>
<dbReference type="PROSITE" id="PS51386">
    <property type="entry name" value="RINT1_TIP20"/>
    <property type="match status" value="1"/>
</dbReference>
<dbReference type="EMBL" id="MU167361">
    <property type="protein sequence ID" value="KAG0142057.1"/>
    <property type="molecule type" value="Genomic_DNA"/>
</dbReference>